<dbReference type="Proteomes" id="UP001500518">
    <property type="component" value="Unassembled WGS sequence"/>
</dbReference>
<comment type="caution">
    <text evidence="1">The sequence shown here is derived from an EMBL/GenBank/DDBJ whole genome shotgun (WGS) entry which is preliminary data.</text>
</comment>
<evidence type="ECO:0000313" key="2">
    <source>
        <dbReference type="Proteomes" id="UP001500518"/>
    </source>
</evidence>
<sequence length="359" mass="39557">MASESETGNVMEIASVAEAIEWQAQHMERAGSPNNARILRSLLAVMETQTATGRRIANWQGLTLEDAMPLRVAGGFHYLLLTGEEERLADVYRGAITDQGQVDDLIVEIVQRHDHTLLPWLDGPPQTNEAGRSASVMAGLLWLSGKLGPKFELTEIGASAGVNTMMARYFYNLGGVKVGPSLSSITIAPEWRGDPPPANPVEIVGIKGCDIKPIDLTDERQAIRLKSYIWPEAMERLARMDAAIAMAERAAPDLVQMDAGDFVEERLAAPQEVGVTRVLFHTVMWQYMPQVTRERITAAMEAAGERATAGKPLAWIKVETNRATFKHELRVRYWPGGSEEVKLAEAHPHGAWVEWQGEG</sequence>
<organism evidence="1 2">
    <name type="scientific">Erythrobacter westpacificensis</name>
    <dbReference type="NCBI Taxonomy" id="1055231"/>
    <lineage>
        <taxon>Bacteria</taxon>
        <taxon>Pseudomonadati</taxon>
        <taxon>Pseudomonadota</taxon>
        <taxon>Alphaproteobacteria</taxon>
        <taxon>Sphingomonadales</taxon>
        <taxon>Erythrobacteraceae</taxon>
        <taxon>Erythrobacter/Porphyrobacter group</taxon>
        <taxon>Erythrobacter</taxon>
    </lineage>
</organism>
<accession>A0ABP9KN30</accession>
<name>A0ABP9KN30_9SPHN</name>
<proteinExistence type="predicted"/>
<dbReference type="RefSeq" id="WP_346033638.1">
    <property type="nucleotide sequence ID" value="NZ_BAABHV010000021.1"/>
</dbReference>
<evidence type="ECO:0000313" key="1">
    <source>
        <dbReference type="EMBL" id="GAA5060058.1"/>
    </source>
</evidence>
<protein>
    <submittedName>
        <fullName evidence="1">DUF2332 domain-containing protein</fullName>
    </submittedName>
</protein>
<dbReference type="InterPro" id="IPR011200">
    <property type="entry name" value="UCP012608"/>
</dbReference>
<gene>
    <name evidence="1" type="ORF">GCM10023208_28030</name>
</gene>
<dbReference type="Pfam" id="PF10094">
    <property type="entry name" value="DUF2332"/>
    <property type="match status" value="1"/>
</dbReference>
<dbReference type="PIRSF" id="PIRSF012608">
    <property type="entry name" value="UCP012608"/>
    <property type="match status" value="1"/>
</dbReference>
<reference evidence="2" key="1">
    <citation type="journal article" date="2019" name="Int. J. Syst. Evol. Microbiol.">
        <title>The Global Catalogue of Microorganisms (GCM) 10K type strain sequencing project: providing services to taxonomists for standard genome sequencing and annotation.</title>
        <authorList>
            <consortium name="The Broad Institute Genomics Platform"/>
            <consortium name="The Broad Institute Genome Sequencing Center for Infectious Disease"/>
            <person name="Wu L."/>
            <person name="Ma J."/>
        </authorList>
    </citation>
    <scope>NUCLEOTIDE SEQUENCE [LARGE SCALE GENOMIC DNA]</scope>
    <source>
        <strain evidence="2">JCM 18014</strain>
    </source>
</reference>
<keyword evidence="2" id="KW-1185">Reference proteome</keyword>
<dbReference type="EMBL" id="BAABHV010000021">
    <property type="protein sequence ID" value="GAA5060058.1"/>
    <property type="molecule type" value="Genomic_DNA"/>
</dbReference>